<dbReference type="InterPro" id="IPR001626">
    <property type="entry name" value="ABC_TroCD"/>
</dbReference>
<dbReference type="PANTHER" id="PTHR30477:SF8">
    <property type="entry name" value="METAL TRANSPORT SYSTEM MEMBRANE PROTEIN CT_070-RELATED"/>
    <property type="match status" value="1"/>
</dbReference>
<dbReference type="EMBL" id="CADCTA010000068">
    <property type="protein sequence ID" value="CAA9243472.1"/>
    <property type="molecule type" value="Genomic_DNA"/>
</dbReference>
<feature type="transmembrane region" description="Helical" evidence="9">
    <location>
        <begin position="111"/>
        <end position="130"/>
    </location>
</feature>
<dbReference type="InterPro" id="IPR037294">
    <property type="entry name" value="ABC_BtuC-like"/>
</dbReference>
<feature type="transmembrane region" description="Helical" evidence="9">
    <location>
        <begin position="252"/>
        <end position="274"/>
    </location>
</feature>
<dbReference type="GO" id="GO:0043190">
    <property type="term" value="C:ATP-binding cassette (ABC) transporter complex"/>
    <property type="evidence" value="ECO:0007669"/>
    <property type="project" value="InterPro"/>
</dbReference>
<proteinExistence type="inferred from homology"/>
<gene>
    <name evidence="10" type="ORF">AVDCRST_MAG42-2149</name>
</gene>
<organism evidence="10">
    <name type="scientific">uncultured Chthoniobacterales bacterium</name>
    <dbReference type="NCBI Taxonomy" id="1836801"/>
    <lineage>
        <taxon>Bacteria</taxon>
        <taxon>Pseudomonadati</taxon>
        <taxon>Verrucomicrobiota</taxon>
        <taxon>Spartobacteria</taxon>
        <taxon>Chthoniobacterales</taxon>
        <taxon>environmental samples</taxon>
    </lineage>
</organism>
<evidence type="ECO:0000256" key="5">
    <source>
        <dbReference type="ARBA" id="ARBA00022692"/>
    </source>
</evidence>
<protein>
    <submittedName>
        <fullName evidence="10">Mn-Zn_transporter_SitD</fullName>
    </submittedName>
</protein>
<keyword evidence="3 8" id="KW-0813">Transport</keyword>
<evidence type="ECO:0000313" key="10">
    <source>
        <dbReference type="EMBL" id="CAA9243472.1"/>
    </source>
</evidence>
<reference evidence="10" key="1">
    <citation type="submission" date="2020-02" db="EMBL/GenBank/DDBJ databases">
        <authorList>
            <person name="Meier V. D."/>
        </authorList>
    </citation>
    <scope>NUCLEOTIDE SEQUENCE</scope>
    <source>
        <strain evidence="10">AVDCRST_MAG42</strain>
    </source>
</reference>
<keyword evidence="6 9" id="KW-1133">Transmembrane helix</keyword>
<feature type="transmembrane region" description="Helical" evidence="9">
    <location>
        <begin position="25"/>
        <end position="46"/>
    </location>
</feature>
<dbReference type="Pfam" id="PF00950">
    <property type="entry name" value="ABC-3"/>
    <property type="match status" value="1"/>
</dbReference>
<feature type="transmembrane region" description="Helical" evidence="9">
    <location>
        <begin position="53"/>
        <end position="73"/>
    </location>
</feature>
<dbReference type="CDD" id="cd06550">
    <property type="entry name" value="TM_ABC_iron-siderophores_like"/>
    <property type="match status" value="1"/>
</dbReference>
<evidence type="ECO:0000256" key="3">
    <source>
        <dbReference type="ARBA" id="ARBA00022448"/>
    </source>
</evidence>
<keyword evidence="7 9" id="KW-0472">Membrane</keyword>
<keyword evidence="5 8" id="KW-0812">Transmembrane</keyword>
<feature type="transmembrane region" description="Helical" evidence="9">
    <location>
        <begin position="79"/>
        <end position="99"/>
    </location>
</feature>
<evidence type="ECO:0000256" key="8">
    <source>
        <dbReference type="RuleBase" id="RU003943"/>
    </source>
</evidence>
<evidence type="ECO:0000256" key="9">
    <source>
        <dbReference type="SAM" id="Phobius"/>
    </source>
</evidence>
<keyword evidence="4" id="KW-1003">Cell membrane</keyword>
<evidence type="ECO:0000256" key="4">
    <source>
        <dbReference type="ARBA" id="ARBA00022475"/>
    </source>
</evidence>
<feature type="transmembrane region" description="Helical" evidence="9">
    <location>
        <begin position="166"/>
        <end position="184"/>
    </location>
</feature>
<comment type="subcellular location">
    <subcellularLocation>
        <location evidence="1 8">Cell membrane</location>
        <topology evidence="1 8">Multi-pass membrane protein</topology>
    </subcellularLocation>
</comment>
<dbReference type="PANTHER" id="PTHR30477">
    <property type="entry name" value="ABC-TRANSPORTER METAL-BINDING PROTEIN"/>
    <property type="match status" value="1"/>
</dbReference>
<feature type="transmembrane region" description="Helical" evidence="9">
    <location>
        <begin position="280"/>
        <end position="307"/>
    </location>
</feature>
<dbReference type="AlphaFoldDB" id="A0A6J4I8P0"/>
<accession>A0A6J4I8P0</accession>
<dbReference type="SUPFAM" id="SSF81345">
    <property type="entry name" value="ABC transporter involved in vitamin B12 uptake, BtuC"/>
    <property type="match status" value="1"/>
</dbReference>
<evidence type="ECO:0000256" key="2">
    <source>
        <dbReference type="ARBA" id="ARBA00008034"/>
    </source>
</evidence>
<evidence type="ECO:0000256" key="1">
    <source>
        <dbReference type="ARBA" id="ARBA00004651"/>
    </source>
</evidence>
<dbReference type="GO" id="GO:0055085">
    <property type="term" value="P:transmembrane transport"/>
    <property type="evidence" value="ECO:0007669"/>
    <property type="project" value="InterPro"/>
</dbReference>
<feature type="transmembrane region" description="Helical" evidence="9">
    <location>
        <begin position="226"/>
        <end position="245"/>
    </location>
</feature>
<sequence length="326" mass="34486">MNDLIPEFDFARVFIAPWADGAQTFIWIALMGFFVAAACGLVGNYLILRRMALVGDAISHSVLPGIAIAFLLANSRSTPVMFLGALVAGILTTVIIEVIHKKSRVKQDAAIGIAFSTLFAIGVILISLYADKVDLDAECVLYGEIAFVPLAPHVQMFGLPLGPEPVVRMGFVAALTLLLIILFYKELLVSSFDPGLAASLGINAGVMHYALMSMLSVVVVSAFESVGAILVIAMLILPGATASLLSQRLPVVLLLSGVHGALSSLLGIHLSIWLECSMAAAMVVMGAALFVLAWVFSPGAGLLATWLSRRSKPVRLEAAPQPAYGR</sequence>
<name>A0A6J4I8P0_9BACT</name>
<evidence type="ECO:0000256" key="7">
    <source>
        <dbReference type="ARBA" id="ARBA00023136"/>
    </source>
</evidence>
<feature type="transmembrane region" description="Helical" evidence="9">
    <location>
        <begin position="196"/>
        <end position="220"/>
    </location>
</feature>
<comment type="similarity">
    <text evidence="2 8">Belongs to the ABC-3 integral membrane protein family.</text>
</comment>
<dbReference type="Gene3D" id="1.10.3470.10">
    <property type="entry name" value="ABC transporter involved in vitamin B12 uptake, BtuC"/>
    <property type="match status" value="1"/>
</dbReference>
<dbReference type="GO" id="GO:0010043">
    <property type="term" value="P:response to zinc ion"/>
    <property type="evidence" value="ECO:0007669"/>
    <property type="project" value="TreeGrafter"/>
</dbReference>
<evidence type="ECO:0000256" key="6">
    <source>
        <dbReference type="ARBA" id="ARBA00022989"/>
    </source>
</evidence>